<comment type="subcellular location">
    <subcellularLocation>
        <location evidence="1">Cell membrane</location>
        <topology evidence="1">Multi-pass membrane protein</topology>
    </subcellularLocation>
</comment>
<dbReference type="GO" id="GO:0005886">
    <property type="term" value="C:plasma membrane"/>
    <property type="evidence" value="ECO:0007669"/>
    <property type="project" value="UniProtKB-SubCell"/>
</dbReference>
<evidence type="ECO:0000256" key="5">
    <source>
        <dbReference type="ARBA" id="ARBA00022989"/>
    </source>
</evidence>
<dbReference type="PANTHER" id="PTHR30106:SF2">
    <property type="entry name" value="UPF0324 INNER MEMBRANE PROTEIN YEIH"/>
    <property type="match status" value="1"/>
</dbReference>
<evidence type="ECO:0000256" key="4">
    <source>
        <dbReference type="ARBA" id="ARBA00022692"/>
    </source>
</evidence>
<dbReference type="InterPro" id="IPR018383">
    <property type="entry name" value="UPF0324_pro"/>
</dbReference>
<name>A0A2V3TZC0_9HYPH</name>
<organism evidence="8 9">
    <name type="scientific">Chelatococcus asaccharovorans</name>
    <dbReference type="NCBI Taxonomy" id="28210"/>
    <lineage>
        <taxon>Bacteria</taxon>
        <taxon>Pseudomonadati</taxon>
        <taxon>Pseudomonadota</taxon>
        <taxon>Alphaproteobacteria</taxon>
        <taxon>Hyphomicrobiales</taxon>
        <taxon>Chelatococcaceae</taxon>
        <taxon>Chelatococcus</taxon>
    </lineage>
</organism>
<gene>
    <name evidence="8" type="ORF">C7450_111114</name>
</gene>
<keyword evidence="4 7" id="KW-0812">Transmembrane</keyword>
<feature type="transmembrane region" description="Helical" evidence="7">
    <location>
        <begin position="261"/>
        <end position="281"/>
    </location>
</feature>
<comment type="caution">
    <text evidence="8">The sequence shown here is derived from an EMBL/GenBank/DDBJ whole genome shotgun (WGS) entry which is preliminary data.</text>
</comment>
<evidence type="ECO:0000256" key="2">
    <source>
        <dbReference type="ARBA" id="ARBA00007977"/>
    </source>
</evidence>
<evidence type="ECO:0000313" key="8">
    <source>
        <dbReference type="EMBL" id="PXW54583.1"/>
    </source>
</evidence>
<dbReference type="Proteomes" id="UP000248021">
    <property type="component" value="Unassembled WGS sequence"/>
</dbReference>
<feature type="transmembrane region" description="Helical" evidence="7">
    <location>
        <begin position="287"/>
        <end position="311"/>
    </location>
</feature>
<feature type="transmembrane region" description="Helical" evidence="7">
    <location>
        <begin position="232"/>
        <end position="249"/>
    </location>
</feature>
<keyword evidence="5 7" id="KW-1133">Transmembrane helix</keyword>
<keyword evidence="3" id="KW-1003">Cell membrane</keyword>
<feature type="transmembrane region" description="Helical" evidence="7">
    <location>
        <begin position="323"/>
        <end position="347"/>
    </location>
</feature>
<evidence type="ECO:0000256" key="6">
    <source>
        <dbReference type="ARBA" id="ARBA00023136"/>
    </source>
</evidence>
<evidence type="ECO:0000256" key="7">
    <source>
        <dbReference type="SAM" id="Phobius"/>
    </source>
</evidence>
<reference evidence="8 9" key="1">
    <citation type="submission" date="2018-05" db="EMBL/GenBank/DDBJ databases">
        <title>Genomic Encyclopedia of Type Strains, Phase IV (KMG-IV): sequencing the most valuable type-strain genomes for metagenomic binning, comparative biology and taxonomic classification.</title>
        <authorList>
            <person name="Goeker M."/>
        </authorList>
    </citation>
    <scope>NUCLEOTIDE SEQUENCE [LARGE SCALE GENOMIC DNA]</scope>
    <source>
        <strain evidence="8 9">DSM 6462</strain>
    </source>
</reference>
<feature type="transmembrane region" description="Helical" evidence="7">
    <location>
        <begin position="166"/>
        <end position="192"/>
    </location>
</feature>
<protein>
    <submittedName>
        <fullName evidence="8">Putative integral membrane protein (TIGR00698 family)</fullName>
    </submittedName>
</protein>
<feature type="transmembrane region" description="Helical" evidence="7">
    <location>
        <begin position="79"/>
        <end position="102"/>
    </location>
</feature>
<keyword evidence="9" id="KW-1185">Reference proteome</keyword>
<proteinExistence type="inferred from homology"/>
<feature type="transmembrane region" description="Helical" evidence="7">
    <location>
        <begin position="138"/>
        <end position="160"/>
    </location>
</feature>
<dbReference type="OrthoDB" id="5393513at2"/>
<dbReference type="PANTHER" id="PTHR30106">
    <property type="entry name" value="INNER MEMBRANE PROTEIN YEIH-RELATED"/>
    <property type="match status" value="1"/>
</dbReference>
<dbReference type="Pfam" id="PF03601">
    <property type="entry name" value="Cons_hypoth698"/>
    <property type="match status" value="1"/>
</dbReference>
<evidence type="ECO:0000256" key="3">
    <source>
        <dbReference type="ARBA" id="ARBA00022475"/>
    </source>
</evidence>
<evidence type="ECO:0000256" key="1">
    <source>
        <dbReference type="ARBA" id="ARBA00004651"/>
    </source>
</evidence>
<feature type="transmembrane region" description="Helical" evidence="7">
    <location>
        <begin position="49"/>
        <end position="67"/>
    </location>
</feature>
<dbReference type="AlphaFoldDB" id="A0A2V3TZC0"/>
<feature type="transmembrane region" description="Helical" evidence="7">
    <location>
        <begin position="17"/>
        <end position="37"/>
    </location>
</feature>
<feature type="transmembrane region" description="Helical" evidence="7">
    <location>
        <begin position="108"/>
        <end position="126"/>
    </location>
</feature>
<comment type="similarity">
    <text evidence="2">Belongs to the UPF0324 family.</text>
</comment>
<dbReference type="EMBL" id="QJJK01000011">
    <property type="protein sequence ID" value="PXW54583.1"/>
    <property type="molecule type" value="Genomic_DNA"/>
</dbReference>
<sequence>MVSIVSALTSDRRHHPAFTLLPGVALCAAIGCMAWLVEAVEYRISGHPYIEALVLAILLGAGIRAVWTPSKVFTPGILFSAKTLLEVAVMMLGASLSATSIIAAGGPLLIGIAGVVVSSLIVSYGLSRLSGLPHTMAVLIACGNSICGNSAIAAVASVMRADGNDVAAAVAFTALLGVVMVLLLPLSVPLLAMSELQYGAMAGLTVYAVPQVLAATMPVGLVSAQIGTLVKLVRVLMLGPVVFAAALASRDTSHGAVRLSFFKLVPWFVIGFAVLSVARSLGLIPDAIIPMIRQIATVFTVLAMAALGLGVNVSSLRKTGLRATIAVLASMGALLLMSYALVTHISISL</sequence>
<accession>A0A2V3TZC0</accession>
<keyword evidence="6 7" id="KW-0472">Membrane</keyword>
<evidence type="ECO:0000313" key="9">
    <source>
        <dbReference type="Proteomes" id="UP000248021"/>
    </source>
</evidence>